<dbReference type="PANTHER" id="PTHR47704">
    <property type="entry name" value="POTASSIUM TRANSPORTER KIMA"/>
    <property type="match status" value="1"/>
</dbReference>
<evidence type="ECO:0000256" key="4">
    <source>
        <dbReference type="ARBA" id="ARBA00023136"/>
    </source>
</evidence>
<feature type="transmembrane region" description="Helical" evidence="6">
    <location>
        <begin position="321"/>
        <end position="345"/>
    </location>
</feature>
<accession>A0ABU2BE57</accession>
<dbReference type="InterPro" id="IPR053153">
    <property type="entry name" value="APC_K+_Transporter"/>
</dbReference>
<feature type="region of interest" description="Disordered" evidence="5">
    <location>
        <begin position="650"/>
        <end position="682"/>
    </location>
</feature>
<dbReference type="PANTHER" id="PTHR47704:SF1">
    <property type="entry name" value="POTASSIUM TRANSPORTER KIMA"/>
    <property type="match status" value="1"/>
</dbReference>
<proteinExistence type="predicted"/>
<evidence type="ECO:0000256" key="1">
    <source>
        <dbReference type="ARBA" id="ARBA00004141"/>
    </source>
</evidence>
<comment type="caution">
    <text evidence="7">The sequence shown here is derived from an EMBL/GenBank/DDBJ whole genome shotgun (WGS) entry which is preliminary data.</text>
</comment>
<feature type="transmembrane region" description="Helical" evidence="6">
    <location>
        <begin position="220"/>
        <end position="241"/>
    </location>
</feature>
<name>A0ABU2BE57_9MICC</name>
<feature type="transmembrane region" description="Helical" evidence="6">
    <location>
        <begin position="148"/>
        <end position="165"/>
    </location>
</feature>
<protein>
    <submittedName>
        <fullName evidence="7">Amino acid transporter</fullName>
    </submittedName>
</protein>
<evidence type="ECO:0000313" key="7">
    <source>
        <dbReference type="EMBL" id="MDR7356927.1"/>
    </source>
</evidence>
<feature type="transmembrane region" description="Helical" evidence="6">
    <location>
        <begin position="471"/>
        <end position="489"/>
    </location>
</feature>
<feature type="transmembrane region" description="Helical" evidence="6">
    <location>
        <begin position="113"/>
        <end position="136"/>
    </location>
</feature>
<dbReference type="InterPro" id="IPR002293">
    <property type="entry name" value="AA/rel_permease1"/>
</dbReference>
<evidence type="ECO:0000256" key="5">
    <source>
        <dbReference type="SAM" id="MobiDB-lite"/>
    </source>
</evidence>
<reference evidence="7 8" key="1">
    <citation type="submission" date="2023-07" db="EMBL/GenBank/DDBJ databases">
        <title>Sequencing the genomes of 1000 actinobacteria strains.</title>
        <authorList>
            <person name="Klenk H.-P."/>
        </authorList>
    </citation>
    <scope>NUCLEOTIDE SEQUENCE [LARGE SCALE GENOMIC DNA]</scope>
    <source>
        <strain evidence="7 8">DSM 20167</strain>
    </source>
</reference>
<keyword evidence="8" id="KW-1185">Reference proteome</keyword>
<evidence type="ECO:0000256" key="6">
    <source>
        <dbReference type="SAM" id="Phobius"/>
    </source>
</evidence>
<organism evidence="7 8">
    <name type="scientific">Paeniglutamicibacter sulfureus</name>
    <dbReference type="NCBI Taxonomy" id="43666"/>
    <lineage>
        <taxon>Bacteria</taxon>
        <taxon>Bacillati</taxon>
        <taxon>Actinomycetota</taxon>
        <taxon>Actinomycetes</taxon>
        <taxon>Micrococcales</taxon>
        <taxon>Micrococcaceae</taxon>
        <taxon>Paeniglutamicibacter</taxon>
    </lineage>
</organism>
<keyword evidence="2 6" id="KW-0812">Transmembrane</keyword>
<evidence type="ECO:0000256" key="3">
    <source>
        <dbReference type="ARBA" id="ARBA00022989"/>
    </source>
</evidence>
<keyword evidence="4 6" id="KW-0472">Membrane</keyword>
<dbReference type="Proteomes" id="UP001183817">
    <property type="component" value="Unassembled WGS sequence"/>
</dbReference>
<keyword evidence="3 6" id="KW-1133">Transmembrane helix</keyword>
<feature type="transmembrane region" description="Helical" evidence="6">
    <location>
        <begin position="402"/>
        <end position="426"/>
    </location>
</feature>
<dbReference type="Pfam" id="PF13520">
    <property type="entry name" value="AA_permease_2"/>
    <property type="match status" value="1"/>
</dbReference>
<feature type="transmembrane region" description="Helical" evidence="6">
    <location>
        <begin position="447"/>
        <end position="465"/>
    </location>
</feature>
<feature type="transmembrane region" description="Helical" evidence="6">
    <location>
        <begin position="262"/>
        <end position="283"/>
    </location>
</feature>
<comment type="subcellular location">
    <subcellularLocation>
        <location evidence="1">Membrane</location>
        <topology evidence="1">Multi-pass membrane protein</topology>
    </subcellularLocation>
</comment>
<feature type="transmembrane region" description="Helical" evidence="6">
    <location>
        <begin position="376"/>
        <end position="396"/>
    </location>
</feature>
<gene>
    <name evidence="7" type="ORF">J2S64_000618</name>
</gene>
<dbReference type="EMBL" id="JAVDYI010000001">
    <property type="protein sequence ID" value="MDR7356927.1"/>
    <property type="molecule type" value="Genomic_DNA"/>
</dbReference>
<sequence>MLSFLDALKRILVGRPFRTERLKEAPLRKRLALPIFSASALSSIAYAPDEVILTLALAGLGAMAFSPSVGLAVMVVMLVIIASYRQSVKAYPSGGGDYEIASVNLGPRAGTTVAAALLVDFVLTVAVSISSASHYVIAAFPALDGSQAWFATAGVVVLTVLNLRGRGRSKMGTAAPVYLFIGVVLVMLAAGGILAATGTLGTAPSAGFEVVPDPDYPHGLTGLAGVLLVLRAFSTGSAALTGVEVPISNVHKLAAPKARNSAAVLLLLGLFAGALTLGTMYLARAVQVRVVEDPATGLRLDGGPIPADYIQHPVLGQVAEAIFGGASIGFYLVLAVTVAVLLIAAHTAFNSFPNLASHLATDGYLPRQLRTRGDRLGFSNGILALAIAAIALIWVFDAHVPTLIQLYVVGVFVSFTLSQLGMIRHWGRELAQTPDKRVRARIHRSRLLNLAGFALTAAVLLIVLGTRLVHGAWLAVLGIAVLFAMMDSLHRHYVQVDRELAIGEDESATALPARVHALVLVSTLRKPVLRAVAFARAARPSKLDAIVVDADSERTEATLARWEALGIPVPITVLASPYREIAPPLIEHIRSIKRDSPRDLIVVYIPEYVVGRWWEQLVHNQTAMRIKNRLHYEPGVVVASVPWRLASSDASMDLGPTEEASAGAKPMPHPAAPQISNPKDKP</sequence>
<feature type="transmembrane region" description="Helical" evidence="6">
    <location>
        <begin position="53"/>
        <end position="81"/>
    </location>
</feature>
<feature type="transmembrane region" description="Helical" evidence="6">
    <location>
        <begin position="177"/>
        <end position="200"/>
    </location>
</feature>
<evidence type="ECO:0000313" key="8">
    <source>
        <dbReference type="Proteomes" id="UP001183817"/>
    </source>
</evidence>
<dbReference type="RefSeq" id="WP_264270656.1">
    <property type="nucleotide sequence ID" value="NZ_BAAAWO010000001.1"/>
</dbReference>
<evidence type="ECO:0000256" key="2">
    <source>
        <dbReference type="ARBA" id="ARBA00022692"/>
    </source>
</evidence>
<dbReference type="Gene3D" id="1.20.1740.10">
    <property type="entry name" value="Amino acid/polyamine transporter I"/>
    <property type="match status" value="1"/>
</dbReference>